<proteinExistence type="predicted"/>
<keyword evidence="2" id="KW-0812">Transmembrane</keyword>
<reference evidence="3 4" key="1">
    <citation type="submission" date="2020-06" db="EMBL/GenBank/DDBJ databases">
        <title>Description of novel acetic acid bacteria.</title>
        <authorList>
            <person name="Sombolestani A."/>
        </authorList>
    </citation>
    <scope>NUCLEOTIDE SEQUENCE [LARGE SCALE GENOMIC DNA]</scope>
    <source>
        <strain evidence="3 4">LMG 31431</strain>
    </source>
</reference>
<evidence type="ECO:0000313" key="3">
    <source>
        <dbReference type="EMBL" id="NVN12495.1"/>
    </source>
</evidence>
<keyword evidence="2" id="KW-0472">Membrane</keyword>
<feature type="region of interest" description="Disordered" evidence="1">
    <location>
        <begin position="67"/>
        <end position="89"/>
    </location>
</feature>
<evidence type="ECO:0000313" key="4">
    <source>
        <dbReference type="Proteomes" id="UP000534870"/>
    </source>
</evidence>
<dbReference type="Proteomes" id="UP000534870">
    <property type="component" value="Unassembled WGS sequence"/>
</dbReference>
<comment type="caution">
    <text evidence="3">The sequence shown here is derived from an EMBL/GenBank/DDBJ whole genome shotgun (WGS) entry which is preliminary data.</text>
</comment>
<dbReference type="RefSeq" id="WP_176641073.1">
    <property type="nucleotide sequence ID" value="NZ_JABXXP010000472.1"/>
</dbReference>
<name>A0A7Y7IZ76_9PROT</name>
<evidence type="ECO:0000256" key="1">
    <source>
        <dbReference type="SAM" id="MobiDB-lite"/>
    </source>
</evidence>
<dbReference type="AlphaFoldDB" id="A0A7Y7IZ76"/>
<feature type="transmembrane region" description="Helical" evidence="2">
    <location>
        <begin position="20"/>
        <end position="38"/>
    </location>
</feature>
<accession>A0A7Y7IZ76</accession>
<gene>
    <name evidence="3" type="ORF">HUK84_15420</name>
</gene>
<dbReference type="EMBL" id="JABXXP010000472">
    <property type="protein sequence ID" value="NVN12495.1"/>
    <property type="molecule type" value="Genomic_DNA"/>
</dbReference>
<sequence length="89" mass="9458">MLLRSAPPGLPKLPNPRGMKIGVLVALGVVYVVLFVTLSRHPRPHGPVYAAIPVAVVKTARQVPPPPPLTVQLHDPAPVTVPPPALHLR</sequence>
<feature type="compositionally biased region" description="Pro residues" evidence="1">
    <location>
        <begin position="79"/>
        <end position="89"/>
    </location>
</feature>
<evidence type="ECO:0000256" key="2">
    <source>
        <dbReference type="SAM" id="Phobius"/>
    </source>
</evidence>
<keyword evidence="2" id="KW-1133">Transmembrane helix</keyword>
<protein>
    <submittedName>
        <fullName evidence="3">Uncharacterized protein</fullName>
    </submittedName>
</protein>
<organism evidence="3 4">
    <name type="scientific">Nguyenibacter vanlangensis</name>
    <dbReference type="NCBI Taxonomy" id="1216886"/>
    <lineage>
        <taxon>Bacteria</taxon>
        <taxon>Pseudomonadati</taxon>
        <taxon>Pseudomonadota</taxon>
        <taxon>Alphaproteobacteria</taxon>
        <taxon>Acetobacterales</taxon>
        <taxon>Acetobacteraceae</taxon>
        <taxon>Nguyenibacter</taxon>
    </lineage>
</organism>